<dbReference type="Gene3D" id="3.60.10.10">
    <property type="entry name" value="Endonuclease/exonuclease/phosphatase"/>
    <property type="match status" value="1"/>
</dbReference>
<reference evidence="3 4" key="1">
    <citation type="submission" date="2023-11" db="EMBL/GenBank/DDBJ databases">
        <authorList>
            <person name="Hedman E."/>
            <person name="Englund M."/>
            <person name="Stromberg M."/>
            <person name="Nyberg Akerstrom W."/>
            <person name="Nylinder S."/>
            <person name="Jareborg N."/>
            <person name="Kallberg Y."/>
            <person name="Kronander E."/>
        </authorList>
    </citation>
    <scope>NUCLEOTIDE SEQUENCE [LARGE SCALE GENOMIC DNA]</scope>
</reference>
<dbReference type="InterPro" id="IPR036397">
    <property type="entry name" value="RNaseH_sf"/>
</dbReference>
<dbReference type="Pfam" id="PF14529">
    <property type="entry name" value="Exo_endo_phos_2"/>
    <property type="match status" value="1"/>
</dbReference>
<comment type="caution">
    <text evidence="3">The sequence shown here is derived from an EMBL/GenBank/DDBJ whole genome shotgun (WGS) entry which is preliminary data.</text>
</comment>
<protein>
    <recommendedName>
        <fullName evidence="5">Pol-like protein</fullName>
    </recommendedName>
</protein>
<dbReference type="InterPro" id="IPR043502">
    <property type="entry name" value="DNA/RNA_pol_sf"/>
</dbReference>
<dbReference type="CDD" id="cd01650">
    <property type="entry name" value="RT_nLTR_like"/>
    <property type="match status" value="1"/>
</dbReference>
<name>A0AAV1LW95_9NEOP</name>
<dbReference type="GO" id="GO:0003676">
    <property type="term" value="F:nucleic acid binding"/>
    <property type="evidence" value="ECO:0007669"/>
    <property type="project" value="InterPro"/>
</dbReference>
<feature type="domain" description="RNase H type-1" evidence="2">
    <location>
        <begin position="816"/>
        <end position="949"/>
    </location>
</feature>
<dbReference type="GO" id="GO:0004523">
    <property type="term" value="F:RNA-DNA hybrid ribonuclease activity"/>
    <property type="evidence" value="ECO:0007669"/>
    <property type="project" value="InterPro"/>
</dbReference>
<sequence>MIAGDFNGHHTNWSYKSDQRGIHLFDSSLENGFTSINNGEATRVKLVNNVLRKSSPDITFVSCDIAINFKWQVLNENLGSDHLIIKLSMSFKDYFECNEKRNFKQADWKLYNKDLINSFSERYNHDFSTSDIQNSYDYLLEQINISANKNIPVIRFCSNPASKFKPKKYWCPALSKTVAERRLALSTFRKNPTPNNYAKLEEMVTKAKNEIQKAKSHAWKKFCNEIDASTTVSDMWKKMRWFKGYQQVTFHPSEDKKKDLLRSLTPDSALGCPPQFVSCNKLLQVPFTKQELDHSLKKKNSAPGNDGVTYSMVFNLPPAGKKYLLYLYNDIFRFNMVPKQWRTILVVPIPKAGAELNSETKLRPISLISCLCKIFHNMLGKRIEWYVENHNILSSHTNGFRKAQSCLDCLSRLVTYTQLGFTSNIPTAACFLDIENAYNNILVDKVVKTLDEIGIGKGICNYLWSFLSERYLMIKNEKKGYAHDIRCTNRGLAQGDPISPLLFNIVTFRICRQIQNVFVSQYADDFVFYVSDKNLQNCENNLQTAVNAMIILLDEIGLQLSASKSKLCVFIRGYKRREITLSINNNIIPVHENVKYLGLWLDKSLRWTKHVNEIVEKTSKFLNILKVLSGPAWGVHPKHMRTIYISLLRSRLDFGCFLYDNSAKTHLSKLDKIQNKALRIMGGFIKSTPIHVMESELGIQPLFVRRQYLAYKYCIKNMSWTDNATIKILNDLSSVINNRYWHNKKKPLLLLAYDDCKLCNIHNSYPLQMFKLNIWVSYIDINETIQVNLDCVQKNKNSHEAMSLRTYVLKEIDEKYANWHQIFTDGSKNRVGLGAAYCHPKEKITAMFRTELGLSIMTMELVAISEALKYISNLSGQYFVIFSDSKSALQHLARCASGHSRGAPIAYGILNQLYNYRSRYINIKLQWVPSHIGLKGNEEADLLAKAAITHGIELNILPIYTEILTKFKNLCYDKFREYFDERSREKGIWYKTIQSQPLRIPWYNNIKMNRNHIIVIHRLRSGHYPNKKFVFLMKKADSPNCDICHIVEDVQHMLAECVKYQRERENLVQKFSINLCETGWFLSILAEPHSAVAKSVSTIFLPH</sequence>
<evidence type="ECO:0000259" key="1">
    <source>
        <dbReference type="PROSITE" id="PS50878"/>
    </source>
</evidence>
<feature type="domain" description="Reverse transcriptase" evidence="1">
    <location>
        <begin position="330"/>
        <end position="601"/>
    </location>
</feature>
<dbReference type="SUPFAM" id="SSF53098">
    <property type="entry name" value="Ribonuclease H-like"/>
    <property type="match status" value="1"/>
</dbReference>
<dbReference type="InterPro" id="IPR005135">
    <property type="entry name" value="Endo/exonuclease/phosphatase"/>
</dbReference>
<dbReference type="InterPro" id="IPR036691">
    <property type="entry name" value="Endo/exonu/phosph_ase_sf"/>
</dbReference>
<gene>
    <name evidence="3" type="ORF">PARMNEM_LOCUS18102</name>
</gene>
<dbReference type="InterPro" id="IPR012337">
    <property type="entry name" value="RNaseH-like_sf"/>
</dbReference>
<dbReference type="Pfam" id="PF00075">
    <property type="entry name" value="RNase_H"/>
    <property type="match status" value="1"/>
</dbReference>
<dbReference type="InterPro" id="IPR052560">
    <property type="entry name" value="RdDP_mobile_element"/>
</dbReference>
<dbReference type="PANTHER" id="PTHR36688">
    <property type="entry name" value="ENDO/EXONUCLEASE/PHOSPHATASE DOMAIN-CONTAINING PROTEIN"/>
    <property type="match status" value="1"/>
</dbReference>
<dbReference type="Pfam" id="PF00078">
    <property type="entry name" value="RVT_1"/>
    <property type="match status" value="1"/>
</dbReference>
<dbReference type="GO" id="GO:0071897">
    <property type="term" value="P:DNA biosynthetic process"/>
    <property type="evidence" value="ECO:0007669"/>
    <property type="project" value="UniProtKB-ARBA"/>
</dbReference>
<evidence type="ECO:0000259" key="2">
    <source>
        <dbReference type="PROSITE" id="PS50879"/>
    </source>
</evidence>
<dbReference type="AlphaFoldDB" id="A0AAV1LW95"/>
<dbReference type="PROSITE" id="PS50878">
    <property type="entry name" value="RT_POL"/>
    <property type="match status" value="1"/>
</dbReference>
<accession>A0AAV1LW95</accession>
<dbReference type="SUPFAM" id="SSF56219">
    <property type="entry name" value="DNase I-like"/>
    <property type="match status" value="1"/>
</dbReference>
<dbReference type="GO" id="GO:0042575">
    <property type="term" value="C:DNA polymerase complex"/>
    <property type="evidence" value="ECO:0007669"/>
    <property type="project" value="UniProtKB-ARBA"/>
</dbReference>
<dbReference type="InterPro" id="IPR000477">
    <property type="entry name" value="RT_dom"/>
</dbReference>
<evidence type="ECO:0000313" key="4">
    <source>
        <dbReference type="Proteomes" id="UP001314205"/>
    </source>
</evidence>
<dbReference type="CDD" id="cd09276">
    <property type="entry name" value="Rnase_HI_RT_non_LTR"/>
    <property type="match status" value="1"/>
</dbReference>
<dbReference type="SUPFAM" id="SSF56672">
    <property type="entry name" value="DNA/RNA polymerases"/>
    <property type="match status" value="1"/>
</dbReference>
<organism evidence="3 4">
    <name type="scientific">Parnassius mnemosyne</name>
    <name type="common">clouded apollo</name>
    <dbReference type="NCBI Taxonomy" id="213953"/>
    <lineage>
        <taxon>Eukaryota</taxon>
        <taxon>Metazoa</taxon>
        <taxon>Ecdysozoa</taxon>
        <taxon>Arthropoda</taxon>
        <taxon>Hexapoda</taxon>
        <taxon>Insecta</taxon>
        <taxon>Pterygota</taxon>
        <taxon>Neoptera</taxon>
        <taxon>Endopterygota</taxon>
        <taxon>Lepidoptera</taxon>
        <taxon>Glossata</taxon>
        <taxon>Ditrysia</taxon>
        <taxon>Papilionoidea</taxon>
        <taxon>Papilionidae</taxon>
        <taxon>Parnassiinae</taxon>
        <taxon>Parnassini</taxon>
        <taxon>Parnassius</taxon>
        <taxon>Driopa</taxon>
    </lineage>
</organism>
<dbReference type="Gene3D" id="3.30.420.10">
    <property type="entry name" value="Ribonuclease H-like superfamily/Ribonuclease H"/>
    <property type="match status" value="1"/>
</dbReference>
<dbReference type="PANTHER" id="PTHR36688:SF2">
    <property type="entry name" value="ENDONUCLEASE_EXONUCLEASE_PHOSPHATASE DOMAIN-CONTAINING PROTEIN"/>
    <property type="match status" value="1"/>
</dbReference>
<dbReference type="InterPro" id="IPR002156">
    <property type="entry name" value="RNaseH_domain"/>
</dbReference>
<keyword evidence="4" id="KW-1185">Reference proteome</keyword>
<evidence type="ECO:0008006" key="5">
    <source>
        <dbReference type="Google" id="ProtNLM"/>
    </source>
</evidence>
<dbReference type="Proteomes" id="UP001314205">
    <property type="component" value="Unassembled WGS sequence"/>
</dbReference>
<dbReference type="EMBL" id="CAVLGL010000107">
    <property type="protein sequence ID" value="CAK1599200.1"/>
    <property type="molecule type" value="Genomic_DNA"/>
</dbReference>
<proteinExistence type="predicted"/>
<evidence type="ECO:0000313" key="3">
    <source>
        <dbReference type="EMBL" id="CAK1599200.1"/>
    </source>
</evidence>
<dbReference type="PROSITE" id="PS50879">
    <property type="entry name" value="RNASE_H_1"/>
    <property type="match status" value="1"/>
</dbReference>